<gene>
    <name evidence="2" type="ORF">Slati_3749100</name>
</gene>
<feature type="compositionally biased region" description="Basic and acidic residues" evidence="1">
    <location>
        <begin position="1"/>
        <end position="11"/>
    </location>
</feature>
<dbReference type="EMBL" id="JACGWN010000013">
    <property type="protein sequence ID" value="KAL0411594.1"/>
    <property type="molecule type" value="Genomic_DNA"/>
</dbReference>
<evidence type="ECO:0000256" key="1">
    <source>
        <dbReference type="SAM" id="MobiDB-lite"/>
    </source>
</evidence>
<feature type="compositionally biased region" description="Polar residues" evidence="1">
    <location>
        <begin position="24"/>
        <end position="37"/>
    </location>
</feature>
<dbReference type="AlphaFoldDB" id="A0AAW2U381"/>
<evidence type="ECO:0000313" key="2">
    <source>
        <dbReference type="EMBL" id="KAL0411594.1"/>
    </source>
</evidence>
<accession>A0AAW2U381</accession>
<protein>
    <submittedName>
        <fullName evidence="2">Uncharacterized protein</fullName>
    </submittedName>
</protein>
<feature type="region of interest" description="Disordered" evidence="1">
    <location>
        <begin position="90"/>
        <end position="160"/>
    </location>
</feature>
<proteinExistence type="predicted"/>
<organism evidence="2">
    <name type="scientific">Sesamum latifolium</name>
    <dbReference type="NCBI Taxonomy" id="2727402"/>
    <lineage>
        <taxon>Eukaryota</taxon>
        <taxon>Viridiplantae</taxon>
        <taxon>Streptophyta</taxon>
        <taxon>Embryophyta</taxon>
        <taxon>Tracheophyta</taxon>
        <taxon>Spermatophyta</taxon>
        <taxon>Magnoliopsida</taxon>
        <taxon>eudicotyledons</taxon>
        <taxon>Gunneridae</taxon>
        <taxon>Pentapetalae</taxon>
        <taxon>asterids</taxon>
        <taxon>lamiids</taxon>
        <taxon>Lamiales</taxon>
        <taxon>Pedaliaceae</taxon>
        <taxon>Sesamum</taxon>
    </lineage>
</organism>
<sequence length="160" mass="17417">MSSPLHGKDVLGRSSSNDGEKGNNHQTAAVTALSPTRSGRLHSQVVHRWFLGNLPYLCITFHLPLYSCLRVFAKITPAALSLFTSDESVHFVGESNPGDDPSEATSRRAGSRSAGPSSGWRRSLRRMAAAFRHLINEEEEKEGSEGEASSPGEEGRMPQR</sequence>
<feature type="compositionally biased region" description="Low complexity" evidence="1">
    <location>
        <begin position="103"/>
        <end position="121"/>
    </location>
</feature>
<reference evidence="2" key="1">
    <citation type="submission" date="2020-06" db="EMBL/GenBank/DDBJ databases">
        <authorList>
            <person name="Li T."/>
            <person name="Hu X."/>
            <person name="Zhang T."/>
            <person name="Song X."/>
            <person name="Zhang H."/>
            <person name="Dai N."/>
            <person name="Sheng W."/>
            <person name="Hou X."/>
            <person name="Wei L."/>
        </authorList>
    </citation>
    <scope>NUCLEOTIDE SEQUENCE</scope>
    <source>
        <strain evidence="2">KEN1</strain>
        <tissue evidence="2">Leaf</tissue>
    </source>
</reference>
<reference evidence="2" key="2">
    <citation type="journal article" date="2024" name="Plant">
        <title>Genomic evolution and insights into agronomic trait innovations of Sesamum species.</title>
        <authorList>
            <person name="Miao H."/>
            <person name="Wang L."/>
            <person name="Qu L."/>
            <person name="Liu H."/>
            <person name="Sun Y."/>
            <person name="Le M."/>
            <person name="Wang Q."/>
            <person name="Wei S."/>
            <person name="Zheng Y."/>
            <person name="Lin W."/>
            <person name="Duan Y."/>
            <person name="Cao H."/>
            <person name="Xiong S."/>
            <person name="Wang X."/>
            <person name="Wei L."/>
            <person name="Li C."/>
            <person name="Ma Q."/>
            <person name="Ju M."/>
            <person name="Zhao R."/>
            <person name="Li G."/>
            <person name="Mu C."/>
            <person name="Tian Q."/>
            <person name="Mei H."/>
            <person name="Zhang T."/>
            <person name="Gao T."/>
            <person name="Zhang H."/>
        </authorList>
    </citation>
    <scope>NUCLEOTIDE SEQUENCE</scope>
    <source>
        <strain evidence="2">KEN1</strain>
    </source>
</reference>
<name>A0AAW2U381_9LAMI</name>
<comment type="caution">
    <text evidence="2">The sequence shown here is derived from an EMBL/GenBank/DDBJ whole genome shotgun (WGS) entry which is preliminary data.</text>
</comment>
<feature type="region of interest" description="Disordered" evidence="1">
    <location>
        <begin position="1"/>
        <end position="37"/>
    </location>
</feature>